<sequence length="172" mass="18322">MSATDGLLARRGWTRCHVRPRLARDLMEDKGDAMDAASVLVQVGFRPQNSAPVACAVEKRESLLGSALGMVKAGAVQALPPTSRASFVPRCCTISRETAQVQSPTGELCRPCVIPWLHVGKQASSLLFHPPPGRRWAGKSLVQSLHRHQPGGALCAISLPPVTLGDLCVTAQ</sequence>
<dbReference type="Proteomes" id="UP000708148">
    <property type="component" value="Unassembled WGS sequence"/>
</dbReference>
<organism evidence="1 2">
    <name type="scientific">Ostreobium quekettii</name>
    <dbReference type="NCBI Taxonomy" id="121088"/>
    <lineage>
        <taxon>Eukaryota</taxon>
        <taxon>Viridiplantae</taxon>
        <taxon>Chlorophyta</taxon>
        <taxon>core chlorophytes</taxon>
        <taxon>Ulvophyceae</taxon>
        <taxon>TCBD clade</taxon>
        <taxon>Bryopsidales</taxon>
        <taxon>Ostreobineae</taxon>
        <taxon>Ostreobiaceae</taxon>
        <taxon>Ostreobium</taxon>
    </lineage>
</organism>
<protein>
    <submittedName>
        <fullName evidence="1">Uncharacterized protein</fullName>
    </submittedName>
</protein>
<evidence type="ECO:0000313" key="1">
    <source>
        <dbReference type="EMBL" id="CAD7703537.1"/>
    </source>
</evidence>
<evidence type="ECO:0000313" key="2">
    <source>
        <dbReference type="Proteomes" id="UP000708148"/>
    </source>
</evidence>
<keyword evidence="2" id="KW-1185">Reference proteome</keyword>
<name>A0A8S1J8P9_9CHLO</name>
<gene>
    <name evidence="1" type="ORF">OSTQU699_LOCUS8894</name>
</gene>
<reference evidence="1" key="1">
    <citation type="submission" date="2020-12" db="EMBL/GenBank/DDBJ databases">
        <authorList>
            <person name="Iha C."/>
        </authorList>
    </citation>
    <scope>NUCLEOTIDE SEQUENCE</scope>
</reference>
<dbReference type="EMBL" id="CAJHUC010002286">
    <property type="protein sequence ID" value="CAD7703537.1"/>
    <property type="molecule type" value="Genomic_DNA"/>
</dbReference>
<comment type="caution">
    <text evidence="1">The sequence shown here is derived from an EMBL/GenBank/DDBJ whole genome shotgun (WGS) entry which is preliminary data.</text>
</comment>
<accession>A0A8S1J8P9</accession>
<dbReference type="AlphaFoldDB" id="A0A8S1J8P9"/>
<proteinExistence type="predicted"/>